<sequence>MWDWFPVNNLSHSSTCHFLCHPAD</sequence>
<organism evidence="1">
    <name type="scientific">Rhizophora mucronata</name>
    <name type="common">Asiatic mangrove</name>
    <dbReference type="NCBI Taxonomy" id="61149"/>
    <lineage>
        <taxon>Eukaryota</taxon>
        <taxon>Viridiplantae</taxon>
        <taxon>Streptophyta</taxon>
        <taxon>Embryophyta</taxon>
        <taxon>Tracheophyta</taxon>
        <taxon>Spermatophyta</taxon>
        <taxon>Magnoliopsida</taxon>
        <taxon>eudicotyledons</taxon>
        <taxon>Gunneridae</taxon>
        <taxon>Pentapetalae</taxon>
        <taxon>rosids</taxon>
        <taxon>fabids</taxon>
        <taxon>Malpighiales</taxon>
        <taxon>Rhizophoraceae</taxon>
        <taxon>Rhizophora</taxon>
    </lineage>
</organism>
<dbReference type="AlphaFoldDB" id="A0A2P2Q670"/>
<evidence type="ECO:0000313" key="1">
    <source>
        <dbReference type="EMBL" id="MBX62466.1"/>
    </source>
</evidence>
<protein>
    <submittedName>
        <fullName evidence="1">Uncharacterized protein</fullName>
    </submittedName>
</protein>
<accession>A0A2P2Q670</accession>
<dbReference type="EMBL" id="GGEC01081982">
    <property type="protein sequence ID" value="MBX62466.1"/>
    <property type="molecule type" value="Transcribed_RNA"/>
</dbReference>
<proteinExistence type="predicted"/>
<name>A0A2P2Q670_RHIMU</name>
<reference evidence="1" key="1">
    <citation type="submission" date="2018-02" db="EMBL/GenBank/DDBJ databases">
        <title>Rhizophora mucronata_Transcriptome.</title>
        <authorList>
            <person name="Meera S.P."/>
            <person name="Sreeshan A."/>
            <person name="Augustine A."/>
        </authorList>
    </citation>
    <scope>NUCLEOTIDE SEQUENCE</scope>
    <source>
        <tissue evidence="1">Leaf</tissue>
    </source>
</reference>